<protein>
    <recommendedName>
        <fullName evidence="3">Tellurite resistance protein TerB</fullName>
    </recommendedName>
</protein>
<keyword evidence="2" id="KW-1185">Reference proteome</keyword>
<dbReference type="Proteomes" id="UP000627292">
    <property type="component" value="Unassembled WGS sequence"/>
</dbReference>
<name>A0A917J3N8_9BACT</name>
<evidence type="ECO:0000313" key="2">
    <source>
        <dbReference type="Proteomes" id="UP000627292"/>
    </source>
</evidence>
<dbReference type="EMBL" id="BMIB01000007">
    <property type="protein sequence ID" value="GGH82450.1"/>
    <property type="molecule type" value="Genomic_DNA"/>
</dbReference>
<accession>A0A917J3N8</accession>
<dbReference type="AlphaFoldDB" id="A0A917J3N8"/>
<sequence>MYRELIKTQEEAVSHLFIHCCYGNGRFTDEELDAISEKLVALKLHKDLNFKDEVKKYTSYTGNLGNEADYIGYLVSLIMPVNELALFSYCAELCISDSVIDITEEQLLLNLGNALAIKAEDQAVIQKLAVQRYLVFTQKYF</sequence>
<gene>
    <name evidence="1" type="ORF">GCM10011379_56360</name>
</gene>
<organism evidence="1 2">
    <name type="scientific">Filimonas zeae</name>
    <dbReference type="NCBI Taxonomy" id="1737353"/>
    <lineage>
        <taxon>Bacteria</taxon>
        <taxon>Pseudomonadati</taxon>
        <taxon>Bacteroidota</taxon>
        <taxon>Chitinophagia</taxon>
        <taxon>Chitinophagales</taxon>
        <taxon>Chitinophagaceae</taxon>
        <taxon>Filimonas</taxon>
    </lineage>
</organism>
<evidence type="ECO:0008006" key="3">
    <source>
        <dbReference type="Google" id="ProtNLM"/>
    </source>
</evidence>
<reference evidence="1" key="2">
    <citation type="submission" date="2020-09" db="EMBL/GenBank/DDBJ databases">
        <authorList>
            <person name="Sun Q."/>
            <person name="Zhou Y."/>
        </authorList>
    </citation>
    <scope>NUCLEOTIDE SEQUENCE</scope>
    <source>
        <strain evidence="1">CGMCC 1.15290</strain>
    </source>
</reference>
<comment type="caution">
    <text evidence="1">The sequence shown here is derived from an EMBL/GenBank/DDBJ whole genome shotgun (WGS) entry which is preliminary data.</text>
</comment>
<evidence type="ECO:0000313" key="1">
    <source>
        <dbReference type="EMBL" id="GGH82450.1"/>
    </source>
</evidence>
<dbReference type="Gene3D" id="1.10.3680.10">
    <property type="entry name" value="TerB-like"/>
    <property type="match status" value="1"/>
</dbReference>
<proteinExistence type="predicted"/>
<dbReference type="RefSeq" id="WP_188959006.1">
    <property type="nucleotide sequence ID" value="NZ_BMIB01000007.1"/>
</dbReference>
<reference evidence="1" key="1">
    <citation type="journal article" date="2014" name="Int. J. Syst. Evol. Microbiol.">
        <title>Complete genome sequence of Corynebacterium casei LMG S-19264T (=DSM 44701T), isolated from a smear-ripened cheese.</title>
        <authorList>
            <consortium name="US DOE Joint Genome Institute (JGI-PGF)"/>
            <person name="Walter F."/>
            <person name="Albersmeier A."/>
            <person name="Kalinowski J."/>
            <person name="Ruckert C."/>
        </authorList>
    </citation>
    <scope>NUCLEOTIDE SEQUENCE</scope>
    <source>
        <strain evidence="1">CGMCC 1.15290</strain>
    </source>
</reference>
<dbReference type="InterPro" id="IPR029024">
    <property type="entry name" value="TerB-like"/>
</dbReference>
<dbReference type="SUPFAM" id="SSF158682">
    <property type="entry name" value="TerB-like"/>
    <property type="match status" value="1"/>
</dbReference>